<dbReference type="Proteomes" id="UP001596266">
    <property type="component" value="Unassembled WGS sequence"/>
</dbReference>
<dbReference type="RefSeq" id="WP_343885353.1">
    <property type="nucleotide sequence ID" value="NZ_BAAAKI010000004.1"/>
</dbReference>
<feature type="transmembrane region" description="Helical" evidence="6">
    <location>
        <begin position="44"/>
        <end position="66"/>
    </location>
</feature>
<evidence type="ECO:0000256" key="1">
    <source>
        <dbReference type="ARBA" id="ARBA00004141"/>
    </source>
</evidence>
<proteinExistence type="inferred from homology"/>
<evidence type="ECO:0000256" key="2">
    <source>
        <dbReference type="ARBA" id="ARBA00009142"/>
    </source>
</evidence>
<dbReference type="Pfam" id="PF01925">
    <property type="entry name" value="TauE"/>
    <property type="match status" value="1"/>
</dbReference>
<evidence type="ECO:0000256" key="5">
    <source>
        <dbReference type="ARBA" id="ARBA00023136"/>
    </source>
</evidence>
<protein>
    <recommendedName>
        <fullName evidence="6">Probable membrane transporter protein</fullName>
    </recommendedName>
</protein>
<dbReference type="EMBL" id="JBHSUA010000009">
    <property type="protein sequence ID" value="MFC6396028.1"/>
    <property type="molecule type" value="Genomic_DNA"/>
</dbReference>
<feature type="transmembrane region" description="Helical" evidence="6">
    <location>
        <begin position="226"/>
        <end position="246"/>
    </location>
</feature>
<comment type="subcellular location">
    <subcellularLocation>
        <location evidence="6">Cell membrane</location>
        <topology evidence="6">Multi-pass membrane protein</topology>
    </subcellularLocation>
    <subcellularLocation>
        <location evidence="1">Membrane</location>
        <topology evidence="1">Multi-pass membrane protein</topology>
    </subcellularLocation>
</comment>
<sequence>MPSTLILSVPLLLNLDPNLVIAGLVVGLLVGLTGMGGGALLTPLLVLVFGVPPLAAVSSDLVVSLVMKPFGGAVHLARGTVDKGLLRWLVTGSIPAAFIGSVIIGLLGRSSHAGQVQGAIKLLIAVALLAVVAATIARLWSDRRAPRVDDGAPVVVRPLATLAVGAIGGLAVGLSSVGAGTLIIAMLLTLYPRISPRALVGTDLVQAIPLVASAALGHALFGQVQLPLTASLLVGAIPAVILGARWSSSASPRVTRPVVSAVLSASALALLHAPALLVIAGAFTALALTIALQWPAPGKTPDAGPSDTDTNTLLPDQVLASVGLSRANDLRKVSP</sequence>
<name>A0ABW1WZ01_9ACTN</name>
<organism evidence="7 8">
    <name type="scientific">Luteococcus sanguinis</name>
    <dbReference type="NCBI Taxonomy" id="174038"/>
    <lineage>
        <taxon>Bacteria</taxon>
        <taxon>Bacillati</taxon>
        <taxon>Actinomycetota</taxon>
        <taxon>Actinomycetes</taxon>
        <taxon>Propionibacteriales</taxon>
        <taxon>Propionibacteriaceae</taxon>
        <taxon>Luteococcus</taxon>
    </lineage>
</organism>
<keyword evidence="3 6" id="KW-0812">Transmembrane</keyword>
<feature type="transmembrane region" description="Helical" evidence="6">
    <location>
        <begin position="258"/>
        <end position="291"/>
    </location>
</feature>
<keyword evidence="6" id="KW-1003">Cell membrane</keyword>
<keyword evidence="5 6" id="KW-0472">Membrane</keyword>
<evidence type="ECO:0000313" key="8">
    <source>
        <dbReference type="Proteomes" id="UP001596266"/>
    </source>
</evidence>
<dbReference type="PANTHER" id="PTHR43701">
    <property type="entry name" value="MEMBRANE TRANSPORTER PROTEIN MJ0441-RELATED"/>
    <property type="match status" value="1"/>
</dbReference>
<feature type="transmembrane region" description="Helical" evidence="6">
    <location>
        <begin position="160"/>
        <end position="191"/>
    </location>
</feature>
<feature type="transmembrane region" description="Helical" evidence="6">
    <location>
        <begin position="86"/>
        <end position="107"/>
    </location>
</feature>
<feature type="transmembrane region" description="Helical" evidence="6">
    <location>
        <begin position="119"/>
        <end position="140"/>
    </location>
</feature>
<evidence type="ECO:0000256" key="4">
    <source>
        <dbReference type="ARBA" id="ARBA00022989"/>
    </source>
</evidence>
<dbReference type="PANTHER" id="PTHR43701:SF2">
    <property type="entry name" value="MEMBRANE TRANSPORTER PROTEIN YJNA-RELATED"/>
    <property type="match status" value="1"/>
</dbReference>
<dbReference type="InterPro" id="IPR051598">
    <property type="entry name" value="TSUP/Inactive_protease-like"/>
</dbReference>
<dbReference type="InterPro" id="IPR002781">
    <property type="entry name" value="TM_pro_TauE-like"/>
</dbReference>
<evidence type="ECO:0000256" key="3">
    <source>
        <dbReference type="ARBA" id="ARBA00022692"/>
    </source>
</evidence>
<accession>A0ABW1WZ01</accession>
<keyword evidence="8" id="KW-1185">Reference proteome</keyword>
<evidence type="ECO:0000313" key="7">
    <source>
        <dbReference type="EMBL" id="MFC6396028.1"/>
    </source>
</evidence>
<comment type="caution">
    <text evidence="7">The sequence shown here is derived from an EMBL/GenBank/DDBJ whole genome shotgun (WGS) entry which is preliminary data.</text>
</comment>
<evidence type="ECO:0000256" key="6">
    <source>
        <dbReference type="RuleBase" id="RU363041"/>
    </source>
</evidence>
<gene>
    <name evidence="7" type="ORF">ACFP57_03350</name>
</gene>
<reference evidence="8" key="1">
    <citation type="journal article" date="2019" name="Int. J. Syst. Evol. Microbiol.">
        <title>The Global Catalogue of Microorganisms (GCM) 10K type strain sequencing project: providing services to taxonomists for standard genome sequencing and annotation.</title>
        <authorList>
            <consortium name="The Broad Institute Genomics Platform"/>
            <consortium name="The Broad Institute Genome Sequencing Center for Infectious Disease"/>
            <person name="Wu L."/>
            <person name="Ma J."/>
        </authorList>
    </citation>
    <scope>NUCLEOTIDE SEQUENCE [LARGE SCALE GENOMIC DNA]</scope>
    <source>
        <strain evidence="8">CGMCC 1.15277</strain>
    </source>
</reference>
<feature type="transmembrane region" description="Helical" evidence="6">
    <location>
        <begin position="198"/>
        <end position="220"/>
    </location>
</feature>
<keyword evidence="4 6" id="KW-1133">Transmembrane helix</keyword>
<comment type="similarity">
    <text evidence="2 6">Belongs to the 4-toluene sulfonate uptake permease (TSUP) (TC 2.A.102) family.</text>
</comment>